<dbReference type="AlphaFoldDB" id="D7FXZ5"/>
<feature type="domain" description="FAS1" evidence="2">
    <location>
        <begin position="129"/>
        <end position="336"/>
    </location>
</feature>
<sequence>MWCRVGGVTVAPTPAPAEHDDSLWDTISGDPDFSKLTACLEVAGPSVMDLLKASPGSAATAQPLTLFAPTDLAFEQPAWRIYSGGGGGGGNGEADHNGTIFDDRCRDEQSATALVSYHVSTMASATPYIGTIWKTLCSDPSFSLLAAALNSTSLAATLDANGGGAGAMAYTLFAPDDDAIKASPEFPQDDPKALEVLLSFHTLAAGVYPLSLSGAHFSQQLYKVDPTSGSLSRDYYREFYADSFEDGQFTSLAGPLLNVSRASSSQSSSSPSCLASQQRQQEDPLLHQPPPPPPPPPPELRPPVHSALSLLVEGVPVSEADITATNGVVHRLSAAVMAPPDTVAGVLLNPPFPLSAAGGRGGSGGPGSGFGAMGELVRLAWPLVNTTLTEEGPLTVLAPTDAAFDIAIAAGDLPPRPWYEVNSTSSSSSSPSEVYVDGARVFQCVDGTGVGHDCGTSPRPSNTYALNGAHLCAVHAVDRVMFPADPSTDLAAILDGTPSLSRFAALLREHGLLAPPSPSSPSSSSFFSAAAAGARPATLTLGDSEVVVGGSQKQKDKRGGGGGGGGRGGRGRGGHRVSEGSRAPFLTVFAPTNAALARLERERPWLFRNSTAAAAAVVGDAGGKEAAGERGVGDADDWSPVRELLAYHLVPGAALFSRYFNESSPPTRTLALGGTAPVAATFITAPASSAYGRPPSRAATVGGAGEGWVSGTSTNGTGGTLRVNLQTCSSTDRPASDGVLHVLAFDDGNNTRGAYDVYGRSGGAGSGGSAAGVLVPDVLELTYAYGFRATYEAIVATAAAEADGLAVGNSAAVADALRGRAPHTLLAVASVDEKMRRNPREKHASSPSFGASWWVRDNGAGISADTLRLSVASIDSVELETLLGEDVHLFNNSENLGNPFYSPAAAATNMSGLNVNQAEVLRPDVGMAALNGRIHQISEPLRVPAPDVFSLLSSHPQLTGWADWVELTGLAELLSDPTAGPFTVFAPVDSALEQVAGLMTIASHTESLTKLVRFHVALGTATTTTASRLFTPSLANATAEERSALSGDRFVSGPRLWTLLDHEDDGDHEGSSDRERARMLSVQIAAAGAATDNDGGSGASAGGGGGGGVRVFVGPDGVGQQHKGGGGGLFLGAFTAEVVLPDLNAVNGVVHGISGVMTYPGYVRPTSLYKR</sequence>
<dbReference type="SUPFAM" id="SSF82153">
    <property type="entry name" value="FAS1 domain"/>
    <property type="match status" value="4"/>
</dbReference>
<dbReference type="InterPro" id="IPR036378">
    <property type="entry name" value="FAS1_dom_sf"/>
</dbReference>
<accession>D7FXZ5</accession>
<feature type="compositionally biased region" description="Pro residues" evidence="1">
    <location>
        <begin position="287"/>
        <end position="301"/>
    </location>
</feature>
<feature type="domain" description="FAS1" evidence="2">
    <location>
        <begin position="20"/>
        <end position="119"/>
    </location>
</feature>
<reference evidence="3 4" key="1">
    <citation type="journal article" date="2010" name="Nature">
        <title>The Ectocarpus genome and the independent evolution of multicellularity in brown algae.</title>
        <authorList>
            <person name="Cock J.M."/>
            <person name="Sterck L."/>
            <person name="Rouze P."/>
            <person name="Scornet D."/>
            <person name="Allen A.E."/>
            <person name="Amoutzias G."/>
            <person name="Anthouard V."/>
            <person name="Artiguenave F."/>
            <person name="Aury J.M."/>
            <person name="Badger J.H."/>
            <person name="Beszteri B."/>
            <person name="Billiau K."/>
            <person name="Bonnet E."/>
            <person name="Bothwell J.H."/>
            <person name="Bowler C."/>
            <person name="Boyen C."/>
            <person name="Brownlee C."/>
            <person name="Carrano C.J."/>
            <person name="Charrier B."/>
            <person name="Cho G.Y."/>
            <person name="Coelho S.M."/>
            <person name="Collen J."/>
            <person name="Corre E."/>
            <person name="Da Silva C."/>
            <person name="Delage L."/>
            <person name="Delaroque N."/>
            <person name="Dittami S.M."/>
            <person name="Doulbeau S."/>
            <person name="Elias M."/>
            <person name="Farnham G."/>
            <person name="Gachon C.M."/>
            <person name="Gschloessl B."/>
            <person name="Heesch S."/>
            <person name="Jabbari K."/>
            <person name="Jubin C."/>
            <person name="Kawai H."/>
            <person name="Kimura K."/>
            <person name="Kloareg B."/>
            <person name="Kupper F.C."/>
            <person name="Lang D."/>
            <person name="Le Bail A."/>
            <person name="Leblanc C."/>
            <person name="Lerouge P."/>
            <person name="Lohr M."/>
            <person name="Lopez P.J."/>
            <person name="Martens C."/>
            <person name="Maumus F."/>
            <person name="Michel G."/>
            <person name="Miranda-Saavedra D."/>
            <person name="Morales J."/>
            <person name="Moreau H."/>
            <person name="Motomura T."/>
            <person name="Nagasato C."/>
            <person name="Napoli C.A."/>
            <person name="Nelson D.R."/>
            <person name="Nyvall-Collen P."/>
            <person name="Peters A.F."/>
            <person name="Pommier C."/>
            <person name="Potin P."/>
            <person name="Poulain J."/>
            <person name="Quesneville H."/>
            <person name="Read B."/>
            <person name="Rensing S.A."/>
            <person name="Ritter A."/>
            <person name="Rousvoal S."/>
            <person name="Samanta M."/>
            <person name="Samson G."/>
            <person name="Schroeder D.C."/>
            <person name="Segurens B."/>
            <person name="Strittmatter M."/>
            <person name="Tonon T."/>
            <person name="Tregear J.W."/>
            <person name="Valentin K."/>
            <person name="von Dassow P."/>
            <person name="Yamagishi T."/>
            <person name="Van de Peer Y."/>
            <person name="Wincker P."/>
        </authorList>
    </citation>
    <scope>NUCLEOTIDE SEQUENCE [LARGE SCALE GENOMIC DNA]</scope>
    <source>
        <strain evidence="4">Ec32 / CCAP1310/4</strain>
    </source>
</reference>
<organism evidence="3 4">
    <name type="scientific">Ectocarpus siliculosus</name>
    <name type="common">Brown alga</name>
    <name type="synonym">Conferva siliculosa</name>
    <dbReference type="NCBI Taxonomy" id="2880"/>
    <lineage>
        <taxon>Eukaryota</taxon>
        <taxon>Sar</taxon>
        <taxon>Stramenopiles</taxon>
        <taxon>Ochrophyta</taxon>
        <taxon>PX clade</taxon>
        <taxon>Phaeophyceae</taxon>
        <taxon>Ectocarpales</taxon>
        <taxon>Ectocarpaceae</taxon>
        <taxon>Ectocarpus</taxon>
    </lineage>
</organism>
<dbReference type="EMBL" id="FN649760">
    <property type="protein sequence ID" value="CBJ32408.1"/>
    <property type="molecule type" value="Genomic_DNA"/>
</dbReference>
<dbReference type="PANTHER" id="PTHR10900">
    <property type="entry name" value="PERIOSTIN-RELATED"/>
    <property type="match status" value="1"/>
</dbReference>
<dbReference type="InParanoid" id="D7FXZ5"/>
<dbReference type="Proteomes" id="UP000002630">
    <property type="component" value="Unassembled WGS sequence"/>
</dbReference>
<dbReference type="PANTHER" id="PTHR10900:SF77">
    <property type="entry name" value="FI19380P1"/>
    <property type="match status" value="1"/>
</dbReference>
<dbReference type="PROSITE" id="PS50213">
    <property type="entry name" value="FAS1"/>
    <property type="match status" value="3"/>
</dbReference>
<dbReference type="SMART" id="SM00554">
    <property type="entry name" value="FAS1"/>
    <property type="match status" value="3"/>
</dbReference>
<dbReference type="OrthoDB" id="286301at2759"/>
<evidence type="ECO:0000256" key="1">
    <source>
        <dbReference type="SAM" id="MobiDB-lite"/>
    </source>
</evidence>
<evidence type="ECO:0000259" key="2">
    <source>
        <dbReference type="PROSITE" id="PS50213"/>
    </source>
</evidence>
<evidence type="ECO:0000313" key="4">
    <source>
        <dbReference type="Proteomes" id="UP000002630"/>
    </source>
</evidence>
<proteinExistence type="predicted"/>
<feature type="region of interest" description="Disordered" evidence="1">
    <location>
        <begin position="542"/>
        <end position="579"/>
    </location>
</feature>
<dbReference type="InterPro" id="IPR000782">
    <property type="entry name" value="FAS1_domain"/>
</dbReference>
<gene>
    <name evidence="3" type="ORF">Esi_0337_0008</name>
</gene>
<dbReference type="InterPro" id="IPR050904">
    <property type="entry name" value="Adhesion/Biosynth-related"/>
</dbReference>
<feature type="domain" description="FAS1" evidence="2">
    <location>
        <begin position="945"/>
        <end position="1157"/>
    </location>
</feature>
<keyword evidence="4" id="KW-1185">Reference proteome</keyword>
<dbReference type="Gene3D" id="2.30.180.10">
    <property type="entry name" value="FAS1 domain"/>
    <property type="match status" value="4"/>
</dbReference>
<feature type="compositionally biased region" description="Low complexity" evidence="1">
    <location>
        <begin position="261"/>
        <end position="278"/>
    </location>
</feature>
<evidence type="ECO:0000313" key="3">
    <source>
        <dbReference type="EMBL" id="CBJ32408.1"/>
    </source>
</evidence>
<feature type="region of interest" description="Disordered" evidence="1">
    <location>
        <begin position="261"/>
        <end position="304"/>
    </location>
</feature>
<name>D7FXZ5_ECTSI</name>
<protein>
    <recommendedName>
        <fullName evidence="2">FAS1 domain-containing protein</fullName>
    </recommendedName>
</protein>
<dbReference type="Pfam" id="PF02469">
    <property type="entry name" value="Fasciclin"/>
    <property type="match status" value="2"/>
</dbReference>